<dbReference type="InterPro" id="IPR051201">
    <property type="entry name" value="Chloro_Bact_Ser_Proteases"/>
</dbReference>
<dbReference type="InterPro" id="IPR001940">
    <property type="entry name" value="Peptidase_S1C"/>
</dbReference>
<dbReference type="Pfam" id="PF13365">
    <property type="entry name" value="Trypsin_2"/>
    <property type="match status" value="1"/>
</dbReference>
<evidence type="ECO:0000256" key="2">
    <source>
        <dbReference type="ARBA" id="ARBA00022670"/>
    </source>
</evidence>
<keyword evidence="9" id="KW-1185">Reference proteome</keyword>
<evidence type="ECO:0000256" key="1">
    <source>
        <dbReference type="ARBA" id="ARBA00010541"/>
    </source>
</evidence>
<dbReference type="PROSITE" id="PS50106">
    <property type="entry name" value="PDZ"/>
    <property type="match status" value="1"/>
</dbReference>
<dbReference type="SUPFAM" id="SSF50494">
    <property type="entry name" value="Trypsin-like serine proteases"/>
    <property type="match status" value="1"/>
</dbReference>
<keyword evidence="6" id="KW-0812">Transmembrane</keyword>
<gene>
    <name evidence="8" type="ORF">XA3_11230</name>
</gene>
<keyword evidence="2 8" id="KW-0645">Protease</keyword>
<dbReference type="Proteomes" id="UP001321861">
    <property type="component" value="Chromosome"/>
</dbReference>
<dbReference type="InterPro" id="IPR043504">
    <property type="entry name" value="Peptidase_S1_PA_chymotrypsin"/>
</dbReference>
<feature type="compositionally biased region" description="Low complexity" evidence="5">
    <location>
        <begin position="1"/>
        <end position="16"/>
    </location>
</feature>
<dbReference type="SUPFAM" id="SSF50156">
    <property type="entry name" value="PDZ domain-like"/>
    <property type="match status" value="1"/>
</dbReference>
<dbReference type="PANTHER" id="PTHR43343:SF3">
    <property type="entry name" value="PROTEASE DO-LIKE 8, CHLOROPLASTIC"/>
    <property type="match status" value="1"/>
</dbReference>
<keyword evidence="6" id="KW-0472">Membrane</keyword>
<dbReference type="KEGG" id="xap:XA3_11230"/>
<organism evidence="8 9">
    <name type="scientific">Xylocopilactobacillus apicola</name>
    <dbReference type="NCBI Taxonomy" id="2932184"/>
    <lineage>
        <taxon>Bacteria</taxon>
        <taxon>Bacillati</taxon>
        <taxon>Bacillota</taxon>
        <taxon>Bacilli</taxon>
        <taxon>Lactobacillales</taxon>
        <taxon>Lactobacillaceae</taxon>
        <taxon>Xylocopilactobacillus</taxon>
    </lineage>
</organism>
<reference evidence="8 9" key="1">
    <citation type="journal article" date="2023" name="Microbiol. Spectr.">
        <title>Symbiosis of Carpenter Bees with Uncharacterized Lactic Acid Bacteria Showing NAD Auxotrophy.</title>
        <authorList>
            <person name="Kawasaki S."/>
            <person name="Ozawa K."/>
            <person name="Mori T."/>
            <person name="Yamamoto A."/>
            <person name="Ito M."/>
            <person name="Ohkuma M."/>
            <person name="Sakamoto M."/>
            <person name="Matsutani M."/>
        </authorList>
    </citation>
    <scope>NUCLEOTIDE SEQUENCE [LARGE SCALE GENOMIC DNA]</scope>
    <source>
        <strain evidence="8 9">XA3</strain>
    </source>
</reference>
<feature type="domain" description="PDZ" evidence="7">
    <location>
        <begin position="316"/>
        <end position="416"/>
    </location>
</feature>
<dbReference type="SMART" id="SM00228">
    <property type="entry name" value="PDZ"/>
    <property type="match status" value="1"/>
</dbReference>
<feature type="region of interest" description="Disordered" evidence="5">
    <location>
        <begin position="1"/>
        <end position="24"/>
    </location>
</feature>
<keyword evidence="3" id="KW-0378">Hydrolase</keyword>
<keyword evidence="4" id="KW-0720">Serine protease</keyword>
<dbReference type="InterPro" id="IPR009003">
    <property type="entry name" value="Peptidase_S1_PA"/>
</dbReference>
<proteinExistence type="inferred from homology"/>
<dbReference type="PANTHER" id="PTHR43343">
    <property type="entry name" value="PEPTIDASE S12"/>
    <property type="match status" value="1"/>
</dbReference>
<dbReference type="AlphaFoldDB" id="A0AAU9DCZ4"/>
<dbReference type="InterPro" id="IPR001478">
    <property type="entry name" value="PDZ"/>
</dbReference>
<feature type="transmembrane region" description="Helical" evidence="6">
    <location>
        <begin position="33"/>
        <end position="56"/>
    </location>
</feature>
<dbReference type="PRINTS" id="PR00834">
    <property type="entry name" value="PROTEASES2C"/>
</dbReference>
<dbReference type="EMBL" id="AP026802">
    <property type="protein sequence ID" value="BDR58682.1"/>
    <property type="molecule type" value="Genomic_DNA"/>
</dbReference>
<evidence type="ECO:0000313" key="8">
    <source>
        <dbReference type="EMBL" id="BDR58682.1"/>
    </source>
</evidence>
<accession>A0AAU9DCZ4</accession>
<evidence type="ECO:0000256" key="6">
    <source>
        <dbReference type="SAM" id="Phobius"/>
    </source>
</evidence>
<evidence type="ECO:0000256" key="5">
    <source>
        <dbReference type="SAM" id="MobiDB-lite"/>
    </source>
</evidence>
<dbReference type="GO" id="GO:0006508">
    <property type="term" value="P:proteolysis"/>
    <property type="evidence" value="ECO:0007669"/>
    <property type="project" value="UniProtKB-KW"/>
</dbReference>
<evidence type="ECO:0000313" key="9">
    <source>
        <dbReference type="Proteomes" id="UP001321861"/>
    </source>
</evidence>
<dbReference type="RefSeq" id="WP_317636552.1">
    <property type="nucleotide sequence ID" value="NZ_AP026802.1"/>
</dbReference>
<name>A0AAU9DCZ4_9LACO</name>
<protein>
    <submittedName>
        <fullName evidence="8">Serine protease</fullName>
    </submittedName>
</protein>
<evidence type="ECO:0000256" key="4">
    <source>
        <dbReference type="ARBA" id="ARBA00022825"/>
    </source>
</evidence>
<evidence type="ECO:0000259" key="7">
    <source>
        <dbReference type="PROSITE" id="PS50106"/>
    </source>
</evidence>
<dbReference type="GO" id="GO:0004252">
    <property type="term" value="F:serine-type endopeptidase activity"/>
    <property type="evidence" value="ECO:0007669"/>
    <property type="project" value="InterPro"/>
</dbReference>
<comment type="similarity">
    <text evidence="1">Belongs to the peptidase S1C family.</text>
</comment>
<sequence>MDNNYQSNNNLNSENNEFSKQQKKSKGGVGIKTLTLVVVIAALLGGGIGGAVVHLMNNKNQTIKTTTGATTQPTKISNVVVKENSDSEKAFNKVKDAVVSVINLQKQQPTSSLFGGIFGSQRGNSSGNNSGSLQESSEGSGVIYQKSNGQAFVVTNNHVVAGSDKLEVLLSDGSKVNAKLLGTDSVTDLAVLQIDAAKVKTVASFGDSNAISPGQKVLAIGSPMGSKFATSVTQGIVSAKSRTIDVSDEDTGQTTGQATVIQTDAAINPGNSGGALINIGGQVIGITSMKLSGSSSSTSVEGMGFAIPSSEVVQIVNQLEKNGKVARPALGVSPVDLSDVSSTQQSSVLHLPSSVKTGVVVVSLTDNSPAAKGGVKQYDVIYQIDGKKVDTVVDLRTQLFKYQIGDTITLSVYRGSEKMDLKVKLTETAKQEITTKQGQNN</sequence>
<dbReference type="InterPro" id="IPR036034">
    <property type="entry name" value="PDZ_sf"/>
</dbReference>
<dbReference type="Gene3D" id="2.30.42.10">
    <property type="match status" value="1"/>
</dbReference>
<dbReference type="CDD" id="cd06781">
    <property type="entry name" value="cpPDZ_BsHtra-like"/>
    <property type="match status" value="1"/>
</dbReference>
<dbReference type="Pfam" id="PF13180">
    <property type="entry name" value="PDZ_2"/>
    <property type="match status" value="1"/>
</dbReference>
<dbReference type="Gene3D" id="2.40.10.10">
    <property type="entry name" value="Trypsin-like serine proteases"/>
    <property type="match status" value="2"/>
</dbReference>
<evidence type="ECO:0000256" key="3">
    <source>
        <dbReference type="ARBA" id="ARBA00022801"/>
    </source>
</evidence>
<keyword evidence="6" id="KW-1133">Transmembrane helix</keyword>